<organism evidence="2 3">
    <name type="scientific">Paenibacillus azoreducens</name>
    <dbReference type="NCBI Taxonomy" id="116718"/>
    <lineage>
        <taxon>Bacteria</taxon>
        <taxon>Bacillati</taxon>
        <taxon>Bacillota</taxon>
        <taxon>Bacilli</taxon>
        <taxon>Bacillales</taxon>
        <taxon>Paenibacillaceae</taxon>
        <taxon>Paenibacillus</taxon>
    </lineage>
</organism>
<accession>A0A920CRC6</accession>
<evidence type="ECO:0000256" key="1">
    <source>
        <dbReference type="SAM" id="Phobius"/>
    </source>
</evidence>
<name>A0A920CRC6_9BACL</name>
<dbReference type="AlphaFoldDB" id="A0A920CRC6"/>
<proteinExistence type="predicted"/>
<dbReference type="RefSeq" id="WP_212977329.1">
    <property type="nucleotide sequence ID" value="NZ_AP025343.1"/>
</dbReference>
<keyword evidence="1" id="KW-0812">Transmembrane</keyword>
<dbReference type="Proteomes" id="UP000682811">
    <property type="component" value="Unassembled WGS sequence"/>
</dbReference>
<sequence length="356" mass="41678">MELKSLQCFLYDNDALNQLIRKTVAFLNENDIRDVIIQKDWVQGFHLNLTWAAAENVMGLENHISSLLSGNDSRYGEQDYDRFEVMMETLKKMEGYQGEVLPLMKDGSVLNVTSAEVLKKNPLCGPHINLQVEKLKTEILRRIYLDWTEYSLEQQNMEITKVFFITSQLSPGGIRYGYLSLRSNFEYFKQQLTELKNKDRAAAYYTSIHSRTEAEQEFIQNGVAEFLNEVYDNEPFFNNMRDLIQRLQHVYSEAFEAGELYVKEMHFGDDFLDRHPNASEFHKAFFTNPEFLKQYRSKEFIVYRFIASTIYSLLPLLSISPIRKQKITGMVADSVESHFSTNWLEVYNDMARKLEA</sequence>
<reference evidence="2 3" key="1">
    <citation type="submission" date="2021-03" db="EMBL/GenBank/DDBJ databases">
        <title>Antimicrobial resistance genes in bacteria isolated from Japanese honey, and their potential for conferring macrolide and lincosamide resistance in the American foulbrood pathogen Paenibacillus larvae.</title>
        <authorList>
            <person name="Okamoto M."/>
            <person name="Kumagai M."/>
            <person name="Kanamori H."/>
            <person name="Takamatsu D."/>
        </authorList>
    </citation>
    <scope>NUCLEOTIDE SEQUENCE [LARGE SCALE GENOMIC DNA]</scope>
    <source>
        <strain evidence="2 3">J34TS1</strain>
    </source>
</reference>
<dbReference type="EMBL" id="BORT01000003">
    <property type="protein sequence ID" value="GIO46288.1"/>
    <property type="molecule type" value="Genomic_DNA"/>
</dbReference>
<protein>
    <submittedName>
        <fullName evidence="2">Uncharacterized protein</fullName>
    </submittedName>
</protein>
<evidence type="ECO:0000313" key="3">
    <source>
        <dbReference type="Proteomes" id="UP000682811"/>
    </source>
</evidence>
<gene>
    <name evidence="2" type="ORF">J34TS1_10530</name>
</gene>
<keyword evidence="3" id="KW-1185">Reference proteome</keyword>
<keyword evidence="1" id="KW-0472">Membrane</keyword>
<keyword evidence="1" id="KW-1133">Transmembrane helix</keyword>
<comment type="caution">
    <text evidence="2">The sequence shown here is derived from an EMBL/GenBank/DDBJ whole genome shotgun (WGS) entry which is preliminary data.</text>
</comment>
<feature type="transmembrane region" description="Helical" evidence="1">
    <location>
        <begin position="301"/>
        <end position="320"/>
    </location>
</feature>
<evidence type="ECO:0000313" key="2">
    <source>
        <dbReference type="EMBL" id="GIO46288.1"/>
    </source>
</evidence>